<accession>A0ABU6P1S5</accession>
<proteinExistence type="predicted"/>
<dbReference type="InterPro" id="IPR025100">
    <property type="entry name" value="DUF4025"/>
</dbReference>
<evidence type="ECO:0000313" key="2">
    <source>
        <dbReference type="Proteomes" id="UP001342826"/>
    </source>
</evidence>
<keyword evidence="2" id="KW-1185">Reference proteome</keyword>
<comment type="caution">
    <text evidence="1">The sequence shown here is derived from an EMBL/GenBank/DDBJ whole genome shotgun (WGS) entry which is preliminary data.</text>
</comment>
<reference evidence="1 2" key="1">
    <citation type="submission" date="2023-03" db="EMBL/GenBank/DDBJ databases">
        <title>Bacillus Genome Sequencing.</title>
        <authorList>
            <person name="Dunlap C."/>
        </authorList>
    </citation>
    <scope>NUCLEOTIDE SEQUENCE [LARGE SCALE GENOMIC DNA]</scope>
    <source>
        <strain evidence="1 2">NRS-1717</strain>
    </source>
</reference>
<evidence type="ECO:0000313" key="1">
    <source>
        <dbReference type="EMBL" id="MED4402943.1"/>
    </source>
</evidence>
<dbReference type="Proteomes" id="UP001342826">
    <property type="component" value="Unassembled WGS sequence"/>
</dbReference>
<dbReference type="GeneID" id="301141312"/>
<dbReference type="EMBL" id="JARTFS010000013">
    <property type="protein sequence ID" value="MED4402943.1"/>
    <property type="molecule type" value="Genomic_DNA"/>
</dbReference>
<dbReference type="RefSeq" id="WP_066229916.1">
    <property type="nucleotide sequence ID" value="NZ_JARTFQ010000004.1"/>
</dbReference>
<sequence length="69" mass="7729">MEKKQKVNSAHIAGKHYNVSDYDNKEDTLSSGLAVTHEQVSDNYMEGTIDAVIEREDGTVDEIPKKGYE</sequence>
<name>A0ABU6P1S5_9BACI</name>
<protein>
    <submittedName>
        <fullName evidence="1">YozQ family protein</fullName>
    </submittedName>
</protein>
<dbReference type="Pfam" id="PF13217">
    <property type="entry name" value="DUF4025"/>
    <property type="match status" value="1"/>
</dbReference>
<gene>
    <name evidence="1" type="ORF">P9271_16685</name>
</gene>
<organism evidence="1 2">
    <name type="scientific">Metabacillus fastidiosus</name>
    <dbReference type="NCBI Taxonomy" id="1458"/>
    <lineage>
        <taxon>Bacteria</taxon>
        <taxon>Bacillati</taxon>
        <taxon>Bacillota</taxon>
        <taxon>Bacilli</taxon>
        <taxon>Bacillales</taxon>
        <taxon>Bacillaceae</taxon>
        <taxon>Metabacillus</taxon>
    </lineage>
</organism>